<dbReference type="SUPFAM" id="SSF56112">
    <property type="entry name" value="Protein kinase-like (PK-like)"/>
    <property type="match status" value="1"/>
</dbReference>
<evidence type="ECO:0000313" key="3">
    <source>
        <dbReference type="Proteomes" id="UP000198226"/>
    </source>
</evidence>
<gene>
    <name evidence="2" type="ORF">GA0070623_3554</name>
</gene>
<accession>A0A109IND2</accession>
<keyword evidence="3" id="KW-1185">Reference proteome</keyword>
<dbReference type="Gene3D" id="1.10.510.10">
    <property type="entry name" value="Transferase(Phosphotransferase) domain 1"/>
    <property type="match status" value="1"/>
</dbReference>
<proteinExistence type="predicted"/>
<reference evidence="3" key="1">
    <citation type="submission" date="2016-06" db="EMBL/GenBank/DDBJ databases">
        <authorList>
            <person name="Varghese N."/>
            <person name="Submissions Spin"/>
        </authorList>
    </citation>
    <scope>NUCLEOTIDE SEQUENCE [LARGE SCALE GENOMIC DNA]</scope>
    <source>
        <strain evidence="3">DSM 44983</strain>
    </source>
</reference>
<dbReference type="OrthoDB" id="4368010at2"/>
<evidence type="ECO:0000256" key="1">
    <source>
        <dbReference type="SAM" id="MobiDB-lite"/>
    </source>
</evidence>
<dbReference type="GO" id="GO:0004672">
    <property type="term" value="F:protein kinase activity"/>
    <property type="evidence" value="ECO:0007669"/>
    <property type="project" value="InterPro"/>
</dbReference>
<feature type="region of interest" description="Disordered" evidence="1">
    <location>
        <begin position="65"/>
        <end position="98"/>
    </location>
</feature>
<dbReference type="AlphaFoldDB" id="A0A109IND2"/>
<dbReference type="RefSeq" id="WP_067303270.1">
    <property type="nucleotide sequence ID" value="NZ_LRMV01000015.1"/>
</dbReference>
<evidence type="ECO:0000313" key="2">
    <source>
        <dbReference type="EMBL" id="SCG70967.1"/>
    </source>
</evidence>
<organism evidence="2 3">
    <name type="scientific">Micromonospora rifamycinica</name>
    <dbReference type="NCBI Taxonomy" id="291594"/>
    <lineage>
        <taxon>Bacteria</taxon>
        <taxon>Bacillati</taxon>
        <taxon>Actinomycetota</taxon>
        <taxon>Actinomycetes</taxon>
        <taxon>Micromonosporales</taxon>
        <taxon>Micromonosporaceae</taxon>
        <taxon>Micromonospora</taxon>
    </lineage>
</organism>
<dbReference type="EMBL" id="LT607752">
    <property type="protein sequence ID" value="SCG70967.1"/>
    <property type="molecule type" value="Genomic_DNA"/>
</dbReference>
<name>A0A109IND2_9ACTN</name>
<feature type="compositionally biased region" description="Low complexity" evidence="1">
    <location>
        <begin position="68"/>
        <end position="86"/>
    </location>
</feature>
<dbReference type="PROSITE" id="PS50011">
    <property type="entry name" value="PROTEIN_KINASE_DOM"/>
    <property type="match status" value="1"/>
</dbReference>
<protein>
    <submittedName>
        <fullName evidence="2">Uncharacterized protein</fullName>
    </submittedName>
</protein>
<dbReference type="InterPro" id="IPR000719">
    <property type="entry name" value="Prot_kinase_dom"/>
</dbReference>
<sequence>MRTDEAIRLVAAARTDTDLFGVDTPARRYRELVAALHPDRLGALDHRVRAAATDAFVQVTTRWQATRTAAPGDPTGTPGDPTAASGRPAPDGRTATDGTTVVLGGYRLGALAHRGDLADLYDVGADRLLKLPRDPADNDLLAREAHALRQIEERGDPRHLPYVPRLVDSFRHRDAASGAERRISVLAAVPGLHDLDAVRRAYPDGLDARDAAWMWRRLLVALGLAHRAGVVHGAVLPRHVLIEPDAHGVVLVDWCFSAVDGGTVPALVPGHEDWYPPEVTARRPAGPGTDLAMAAACMSWLMGDRAPRELRAFADGCRRPALAARPDDAWRLLGELDEVLDRLYGPRTFRPFTLNP</sequence>
<dbReference type="InterPro" id="IPR011009">
    <property type="entry name" value="Kinase-like_dom_sf"/>
</dbReference>
<dbReference type="Proteomes" id="UP000198226">
    <property type="component" value="Chromosome I"/>
</dbReference>
<dbReference type="GO" id="GO:0005524">
    <property type="term" value="F:ATP binding"/>
    <property type="evidence" value="ECO:0007669"/>
    <property type="project" value="InterPro"/>
</dbReference>